<evidence type="ECO:0000313" key="2">
    <source>
        <dbReference type="EMBL" id="RSL15284.1"/>
    </source>
</evidence>
<dbReference type="SUPFAM" id="SSF47226">
    <property type="entry name" value="Histidine-containing phosphotransfer domain, HPT domain"/>
    <property type="match status" value="1"/>
</dbReference>
<dbReference type="Pfam" id="PF01627">
    <property type="entry name" value="Hpt"/>
    <property type="match status" value="1"/>
</dbReference>
<dbReference type="InterPro" id="IPR036641">
    <property type="entry name" value="HPT_dom_sf"/>
</dbReference>
<feature type="domain" description="HPt" evidence="1">
    <location>
        <begin position="28"/>
        <end position="111"/>
    </location>
</feature>
<dbReference type="RefSeq" id="WP_125484044.1">
    <property type="nucleotide sequence ID" value="NZ_RSDW01000001.1"/>
</dbReference>
<dbReference type="GO" id="GO:0000160">
    <property type="term" value="P:phosphorelay signal transduction system"/>
    <property type="evidence" value="ECO:0007669"/>
    <property type="project" value="InterPro"/>
</dbReference>
<dbReference type="Proteomes" id="UP000269669">
    <property type="component" value="Unassembled WGS sequence"/>
</dbReference>
<accession>A0A428MEK7</accession>
<organism evidence="2 3">
    <name type="scientific">Edaphobacter aggregans</name>
    <dbReference type="NCBI Taxonomy" id="570835"/>
    <lineage>
        <taxon>Bacteria</taxon>
        <taxon>Pseudomonadati</taxon>
        <taxon>Acidobacteriota</taxon>
        <taxon>Terriglobia</taxon>
        <taxon>Terriglobales</taxon>
        <taxon>Acidobacteriaceae</taxon>
        <taxon>Edaphobacter</taxon>
    </lineage>
</organism>
<dbReference type="OrthoDB" id="120392at2"/>
<dbReference type="GO" id="GO:0004672">
    <property type="term" value="F:protein kinase activity"/>
    <property type="evidence" value="ECO:0007669"/>
    <property type="project" value="UniProtKB-ARBA"/>
</dbReference>
<name>A0A428MEK7_9BACT</name>
<dbReference type="InterPro" id="IPR008207">
    <property type="entry name" value="Sig_transdc_His_kin_Hpt_dom"/>
</dbReference>
<comment type="caution">
    <text evidence="2">The sequence shown here is derived from an EMBL/GenBank/DDBJ whole genome shotgun (WGS) entry which is preliminary data.</text>
</comment>
<evidence type="ECO:0000259" key="1">
    <source>
        <dbReference type="Pfam" id="PF01627"/>
    </source>
</evidence>
<reference evidence="2 3" key="1">
    <citation type="submission" date="2018-12" db="EMBL/GenBank/DDBJ databases">
        <title>Sequencing of bacterial isolates from soil warming experiment in Harvard Forest, Massachusetts, USA.</title>
        <authorList>
            <person name="Deangelis K."/>
        </authorList>
    </citation>
    <scope>NUCLEOTIDE SEQUENCE [LARGE SCALE GENOMIC DNA]</scope>
    <source>
        <strain evidence="2 3">EB153</strain>
    </source>
</reference>
<evidence type="ECO:0000313" key="3">
    <source>
        <dbReference type="Proteomes" id="UP000269669"/>
    </source>
</evidence>
<protein>
    <submittedName>
        <fullName evidence="2">Hpt domain-containing protein</fullName>
    </submittedName>
</protein>
<dbReference type="Gene3D" id="1.20.120.160">
    <property type="entry name" value="HPT domain"/>
    <property type="match status" value="1"/>
</dbReference>
<dbReference type="AlphaFoldDB" id="A0A428MEK7"/>
<keyword evidence="3" id="KW-1185">Reference proteome</keyword>
<sequence length="119" mass="13064">MSENQPRKQTNSPSEDFSEGIDDLLADLWQRHLPTLRERLDLLARTAAEATTGTLNEITRAEGQSIAHKLSGNLGMFGHHKAGDLASQIEHIFKAPTPETLPLLAGLTRNLRETLAANL</sequence>
<dbReference type="EMBL" id="RSDW01000001">
    <property type="protein sequence ID" value="RSL15284.1"/>
    <property type="molecule type" value="Genomic_DNA"/>
</dbReference>
<gene>
    <name evidence="2" type="ORF">EDE15_0768</name>
</gene>
<proteinExistence type="predicted"/>